<accession>A0ABQ2DJZ3</accession>
<proteinExistence type="predicted"/>
<dbReference type="RefSeq" id="WP_189009697.1">
    <property type="nucleotide sequence ID" value="NZ_BMOD01000079.1"/>
</dbReference>
<evidence type="ECO:0000313" key="1">
    <source>
        <dbReference type="EMBL" id="GGJ60132.1"/>
    </source>
</evidence>
<organism evidence="1 2">
    <name type="scientific">Deinococcus roseus</name>
    <dbReference type="NCBI Taxonomy" id="392414"/>
    <lineage>
        <taxon>Bacteria</taxon>
        <taxon>Thermotogati</taxon>
        <taxon>Deinococcota</taxon>
        <taxon>Deinococci</taxon>
        <taxon>Deinococcales</taxon>
        <taxon>Deinococcaceae</taxon>
        <taxon>Deinococcus</taxon>
    </lineage>
</organism>
<dbReference type="Proteomes" id="UP000632222">
    <property type="component" value="Unassembled WGS sequence"/>
</dbReference>
<dbReference type="EMBL" id="BMOD01000079">
    <property type="protein sequence ID" value="GGJ60132.1"/>
    <property type="molecule type" value="Genomic_DNA"/>
</dbReference>
<keyword evidence="2" id="KW-1185">Reference proteome</keyword>
<evidence type="ECO:0000313" key="2">
    <source>
        <dbReference type="Proteomes" id="UP000632222"/>
    </source>
</evidence>
<gene>
    <name evidence="1" type="ORF">GCM10008938_52840</name>
</gene>
<protein>
    <submittedName>
        <fullName evidence="1">Uncharacterized protein</fullName>
    </submittedName>
</protein>
<reference evidence="2" key="1">
    <citation type="journal article" date="2019" name="Int. J. Syst. Evol. Microbiol.">
        <title>The Global Catalogue of Microorganisms (GCM) 10K type strain sequencing project: providing services to taxonomists for standard genome sequencing and annotation.</title>
        <authorList>
            <consortium name="The Broad Institute Genomics Platform"/>
            <consortium name="The Broad Institute Genome Sequencing Center for Infectious Disease"/>
            <person name="Wu L."/>
            <person name="Ma J."/>
        </authorList>
    </citation>
    <scope>NUCLEOTIDE SEQUENCE [LARGE SCALE GENOMIC DNA]</scope>
    <source>
        <strain evidence="2">JCM 14370</strain>
    </source>
</reference>
<name>A0ABQ2DJZ3_9DEIO</name>
<sequence>MEAIIRMLDPDQHKKIAWLHTEMKSLGIEAMKLSMLTWPDYTADFIGVYGEAIIRIAQELHSEVLELLQIMTEEERQALTA</sequence>
<comment type="caution">
    <text evidence="1">The sequence shown here is derived from an EMBL/GenBank/DDBJ whole genome shotgun (WGS) entry which is preliminary data.</text>
</comment>